<evidence type="ECO:0000313" key="2">
    <source>
        <dbReference type="Proteomes" id="UP001206983"/>
    </source>
</evidence>
<organism evidence="1 2">
    <name type="scientific">Methanolobus chelungpuianus</name>
    <dbReference type="NCBI Taxonomy" id="502115"/>
    <lineage>
        <taxon>Archaea</taxon>
        <taxon>Methanobacteriati</taxon>
        <taxon>Methanobacteriota</taxon>
        <taxon>Stenosarchaea group</taxon>
        <taxon>Methanomicrobia</taxon>
        <taxon>Methanosarcinales</taxon>
        <taxon>Methanosarcinaceae</taxon>
        <taxon>Methanolobus</taxon>
    </lineage>
</organism>
<protein>
    <submittedName>
        <fullName evidence="1">Uncharacterized protein</fullName>
    </submittedName>
</protein>
<dbReference type="Proteomes" id="UP001206983">
    <property type="component" value="Unassembled WGS sequence"/>
</dbReference>
<reference evidence="1 2" key="1">
    <citation type="journal article" date="2011" name="Appl. Environ. Microbiol.">
        <title>Methanogenic archaea isolated from Taiwan's Chelungpu fault.</title>
        <authorList>
            <person name="Wu S.Y."/>
            <person name="Lai M.C."/>
        </authorList>
    </citation>
    <scope>NUCLEOTIDE SEQUENCE [LARGE SCALE GENOMIC DNA]</scope>
    <source>
        <strain evidence="1 2">St545Mb</strain>
    </source>
</reference>
<proteinExistence type="predicted"/>
<accession>A0AAE3HCQ3</accession>
<comment type="caution">
    <text evidence="1">The sequence shown here is derived from an EMBL/GenBank/DDBJ whole genome shotgun (WGS) entry which is preliminary data.</text>
</comment>
<gene>
    <name evidence="1" type="ORF">PV02_12070</name>
</gene>
<evidence type="ECO:0000313" key="1">
    <source>
        <dbReference type="EMBL" id="MCQ6963790.1"/>
    </source>
</evidence>
<keyword evidence="2" id="KW-1185">Reference proteome</keyword>
<name>A0AAE3HCQ3_9EURY</name>
<dbReference type="EMBL" id="JTEO01000010">
    <property type="protein sequence ID" value="MCQ6963790.1"/>
    <property type="molecule type" value="Genomic_DNA"/>
</dbReference>
<dbReference type="AlphaFoldDB" id="A0AAE3HCQ3"/>
<sequence length="90" mass="10459">MKTRLIQLLNEGGESWDYELIDKLLAEYGKSGDYWKWMVRFWMVELSCGGIFNIVKAEADDGSHFAKGKVLYRYDISDFGKARIEELLEA</sequence>